<dbReference type="AlphaFoldDB" id="A0A6M0H3Z7"/>
<evidence type="ECO:0000256" key="1">
    <source>
        <dbReference type="ARBA" id="ARBA00022801"/>
    </source>
</evidence>
<reference evidence="3 4" key="1">
    <citation type="submission" date="2020-02" db="EMBL/GenBank/DDBJ databases">
        <title>Genome assembly of a novel Clostridium senegalense strain.</title>
        <authorList>
            <person name="Gupta T.B."/>
            <person name="Jauregui R."/>
            <person name="Maclean P."/>
            <person name="Nawarathana A."/>
            <person name="Brightwell G."/>
        </authorList>
    </citation>
    <scope>NUCLEOTIDE SEQUENCE [LARGE SCALE GENOMIC DNA]</scope>
    <source>
        <strain evidence="3 4">AGRFS4</strain>
    </source>
</reference>
<dbReference type="RefSeq" id="WP_199870226.1">
    <property type="nucleotide sequence ID" value="NZ_JAAGPU010000019.1"/>
</dbReference>
<organism evidence="3 4">
    <name type="scientific">Clostridium senegalense</name>
    <dbReference type="NCBI Taxonomy" id="1465809"/>
    <lineage>
        <taxon>Bacteria</taxon>
        <taxon>Bacillati</taxon>
        <taxon>Bacillota</taxon>
        <taxon>Clostridia</taxon>
        <taxon>Eubacteriales</taxon>
        <taxon>Clostridiaceae</taxon>
        <taxon>Clostridium</taxon>
    </lineage>
</organism>
<sequence length="176" mass="20713">MRVFFAITFYEKTKDKLLEYKNLVASNSIKGKFTDKDNLHLTLEFIGEVDEKNLKVLISILHRLQKGPINLVTSDIGSFKRGNKEIIWFGIKKNEELIELQRELKKLLVDNKFKVDDRKYTPHITIGRQIIIDNKIKPNKFESIEIPIRSIVIMESKRVNEKLVYEPLEEIILQNM</sequence>
<keyword evidence="4" id="KW-1185">Reference proteome</keyword>
<feature type="active site" description="Proton donor" evidence="2">
    <location>
        <position position="40"/>
    </location>
</feature>
<dbReference type="NCBIfam" id="TIGR02258">
    <property type="entry name" value="2_5_ligase"/>
    <property type="match status" value="1"/>
</dbReference>
<feature type="short sequence motif" description="HXTX 1" evidence="2">
    <location>
        <begin position="40"/>
        <end position="43"/>
    </location>
</feature>
<feature type="short sequence motif" description="HXTX 2" evidence="2">
    <location>
        <begin position="123"/>
        <end position="126"/>
    </location>
</feature>
<proteinExistence type="inferred from homology"/>
<dbReference type="GO" id="GO:0008664">
    <property type="term" value="F:RNA 2',3'-cyclic 3'-phosphodiesterase activity"/>
    <property type="evidence" value="ECO:0007669"/>
    <property type="project" value="UniProtKB-EC"/>
</dbReference>
<dbReference type="InterPro" id="IPR004175">
    <property type="entry name" value="RNA_CPDase"/>
</dbReference>
<accession>A0A6M0H3Z7</accession>
<comment type="caution">
    <text evidence="3">The sequence shown here is derived from an EMBL/GenBank/DDBJ whole genome shotgun (WGS) entry which is preliminary data.</text>
</comment>
<dbReference type="PANTHER" id="PTHR35561">
    <property type="entry name" value="RNA 2',3'-CYCLIC PHOSPHODIESTERASE"/>
    <property type="match status" value="1"/>
</dbReference>
<evidence type="ECO:0000313" key="3">
    <source>
        <dbReference type="EMBL" id="NEU05339.1"/>
    </source>
</evidence>
<feature type="active site" description="Proton acceptor" evidence="2">
    <location>
        <position position="123"/>
    </location>
</feature>
<name>A0A6M0H3Z7_9CLOT</name>
<comment type="similarity">
    <text evidence="2">Belongs to the 2H phosphoesterase superfamily. ThpR family.</text>
</comment>
<comment type="catalytic activity">
    <reaction evidence="2">
        <text>a 3'-end 2',3'-cyclophospho-ribonucleotide-RNA + H2O = a 3'-end 2'-phospho-ribonucleotide-RNA + H(+)</text>
        <dbReference type="Rhea" id="RHEA:11828"/>
        <dbReference type="Rhea" id="RHEA-COMP:10464"/>
        <dbReference type="Rhea" id="RHEA-COMP:17353"/>
        <dbReference type="ChEBI" id="CHEBI:15377"/>
        <dbReference type="ChEBI" id="CHEBI:15378"/>
        <dbReference type="ChEBI" id="CHEBI:83064"/>
        <dbReference type="ChEBI" id="CHEBI:173113"/>
        <dbReference type="EC" id="3.1.4.58"/>
    </reaction>
</comment>
<dbReference type="GO" id="GO:0004113">
    <property type="term" value="F:2',3'-cyclic-nucleotide 3'-phosphodiesterase activity"/>
    <property type="evidence" value="ECO:0007669"/>
    <property type="project" value="InterPro"/>
</dbReference>
<dbReference type="Gene3D" id="3.90.1140.10">
    <property type="entry name" value="Cyclic phosphodiesterase"/>
    <property type="match status" value="1"/>
</dbReference>
<evidence type="ECO:0000256" key="2">
    <source>
        <dbReference type="HAMAP-Rule" id="MF_01940"/>
    </source>
</evidence>
<dbReference type="Pfam" id="PF13563">
    <property type="entry name" value="2_5_RNA_ligase2"/>
    <property type="match status" value="1"/>
</dbReference>
<dbReference type="PANTHER" id="PTHR35561:SF1">
    <property type="entry name" value="RNA 2',3'-CYCLIC PHOSPHODIESTERASE"/>
    <property type="match status" value="1"/>
</dbReference>
<comment type="function">
    <text evidence="2">Hydrolyzes RNA 2',3'-cyclic phosphodiester to an RNA 2'-phosphomonoester.</text>
</comment>
<protein>
    <recommendedName>
        <fullName evidence="2">RNA 2',3'-cyclic phosphodiesterase</fullName>
        <shortName evidence="2">RNA 2',3'-CPDase</shortName>
        <ecNumber evidence="2">3.1.4.58</ecNumber>
    </recommendedName>
</protein>
<dbReference type="InterPro" id="IPR009097">
    <property type="entry name" value="Cyclic_Pdiesterase"/>
</dbReference>
<dbReference type="EC" id="3.1.4.58" evidence="2"/>
<dbReference type="Proteomes" id="UP000481872">
    <property type="component" value="Unassembled WGS sequence"/>
</dbReference>
<dbReference type="SUPFAM" id="SSF55144">
    <property type="entry name" value="LigT-like"/>
    <property type="match status" value="1"/>
</dbReference>
<gene>
    <name evidence="3" type="primary">thpR</name>
    <name evidence="3" type="ORF">G3M99_10835</name>
</gene>
<dbReference type="HAMAP" id="MF_01940">
    <property type="entry name" value="RNA_CPDase"/>
    <property type="match status" value="1"/>
</dbReference>
<dbReference type="EMBL" id="JAAGPU010000019">
    <property type="protein sequence ID" value="NEU05339.1"/>
    <property type="molecule type" value="Genomic_DNA"/>
</dbReference>
<evidence type="ECO:0000313" key="4">
    <source>
        <dbReference type="Proteomes" id="UP000481872"/>
    </source>
</evidence>
<keyword evidence="1 2" id="KW-0378">Hydrolase</keyword>